<dbReference type="EMBL" id="AQQR01000006">
    <property type="protein sequence ID" value="OWU72479.1"/>
    <property type="molecule type" value="Genomic_DNA"/>
</dbReference>
<dbReference type="AlphaFoldDB" id="A0A225NG12"/>
<reference evidence="2 3" key="1">
    <citation type="submission" date="2013-04" db="EMBL/GenBank/DDBJ databases">
        <title>Oceanicola sp. 22II1-22F33 Genome Sequencing.</title>
        <authorList>
            <person name="Lai Q."/>
            <person name="Li G."/>
            <person name="Shao Z."/>
        </authorList>
    </citation>
    <scope>NUCLEOTIDE SEQUENCE [LARGE SCALE GENOMIC DNA]</scope>
    <source>
        <strain evidence="2 3">22II1-22F33</strain>
    </source>
</reference>
<evidence type="ECO:0000313" key="2">
    <source>
        <dbReference type="EMBL" id="OWU72479.1"/>
    </source>
</evidence>
<protein>
    <recommendedName>
        <fullName evidence="4">SnoaL-like domain-containing protein</fullName>
    </recommendedName>
</protein>
<organism evidence="2 3">
    <name type="scientific">Marinibacterium profundimaris</name>
    <dbReference type="NCBI Taxonomy" id="1679460"/>
    <lineage>
        <taxon>Bacteria</taxon>
        <taxon>Pseudomonadati</taxon>
        <taxon>Pseudomonadota</taxon>
        <taxon>Alphaproteobacteria</taxon>
        <taxon>Rhodobacterales</taxon>
        <taxon>Paracoccaceae</taxon>
        <taxon>Marinibacterium</taxon>
    </lineage>
</organism>
<proteinExistence type="predicted"/>
<name>A0A225NG12_9RHOB</name>
<gene>
    <name evidence="2" type="ORF">ATO3_15430</name>
</gene>
<feature type="region of interest" description="Disordered" evidence="1">
    <location>
        <begin position="143"/>
        <end position="169"/>
    </location>
</feature>
<dbReference type="RefSeq" id="WP_088650788.1">
    <property type="nucleotide sequence ID" value="NZ_AQQR01000006.1"/>
</dbReference>
<comment type="caution">
    <text evidence="2">The sequence shown here is derived from an EMBL/GenBank/DDBJ whole genome shotgun (WGS) entry which is preliminary data.</text>
</comment>
<accession>A0A225NG12</accession>
<dbReference type="OrthoDB" id="7863036at2"/>
<sequence length="169" mass="19647">MTPEEFTIIERTLTRALISGDFDLYRSIIHLPMHTVPRGEEASVMRTEEELREDFELYHQALSIQRATDIYRRVLSFSQMEEDWIEVTVETNILGTTGRIVEPFHTQFVLRPQNGDWRIALIRSSFGHIRWSRGLARITAQGTFEPLQGGAPRRLTSARPATHDRRRLT</sequence>
<evidence type="ECO:0008006" key="4">
    <source>
        <dbReference type="Google" id="ProtNLM"/>
    </source>
</evidence>
<evidence type="ECO:0000313" key="3">
    <source>
        <dbReference type="Proteomes" id="UP000215377"/>
    </source>
</evidence>
<evidence type="ECO:0000256" key="1">
    <source>
        <dbReference type="SAM" id="MobiDB-lite"/>
    </source>
</evidence>
<keyword evidence="3" id="KW-1185">Reference proteome</keyword>
<dbReference type="Proteomes" id="UP000215377">
    <property type="component" value="Unassembled WGS sequence"/>
</dbReference>